<dbReference type="SUPFAM" id="SSF75005">
    <property type="entry name" value="Arabinanase/levansucrase/invertase"/>
    <property type="match status" value="1"/>
</dbReference>
<dbReference type="InterPro" id="IPR023296">
    <property type="entry name" value="Glyco_hydro_beta-prop_sf"/>
</dbReference>
<dbReference type="GO" id="GO:0016798">
    <property type="term" value="F:hydrolase activity, acting on glycosyl bonds"/>
    <property type="evidence" value="ECO:0007669"/>
    <property type="project" value="UniProtKB-KW"/>
</dbReference>
<evidence type="ECO:0000256" key="3">
    <source>
        <dbReference type="ARBA" id="ARBA00024356"/>
    </source>
</evidence>
<dbReference type="eggNOG" id="COG2152">
    <property type="taxonomic scope" value="Bacteria"/>
</dbReference>
<keyword evidence="5" id="KW-1185">Reference proteome</keyword>
<proteinExistence type="inferred from homology"/>
<name>B9K989_THENN</name>
<keyword evidence="4" id="KW-0378">Hydrolase</keyword>
<organism evidence="4 5">
    <name type="scientific">Thermotoga neapolitana (strain ATCC 49049 / DSM 4359 / NBRC 107923 / NS-E)</name>
    <dbReference type="NCBI Taxonomy" id="309803"/>
    <lineage>
        <taxon>Bacteria</taxon>
        <taxon>Thermotogati</taxon>
        <taxon>Thermotogota</taxon>
        <taxon>Thermotogae</taxon>
        <taxon>Thermotogales</taxon>
        <taxon>Thermotogaceae</taxon>
        <taxon>Thermotoga</taxon>
    </lineage>
</organism>
<dbReference type="InterPro" id="IPR007184">
    <property type="entry name" value="Mannoside_phosphorylase"/>
</dbReference>
<dbReference type="EMBL" id="CP000916">
    <property type="protein sequence ID" value="ACM23522.1"/>
    <property type="molecule type" value="Genomic_DNA"/>
</dbReference>
<dbReference type="PANTHER" id="PTHR34106:SF1">
    <property type="entry name" value="1,4-BETA-MANNOSYL-N-ACETYLGLUCOSAMINE PHOSPHORYLASE"/>
    <property type="match status" value="1"/>
</dbReference>
<keyword evidence="4" id="KW-0326">Glycosidase</keyword>
<dbReference type="Gene3D" id="2.115.10.20">
    <property type="entry name" value="Glycosyl hydrolase domain, family 43"/>
    <property type="match status" value="1"/>
</dbReference>
<evidence type="ECO:0000256" key="1">
    <source>
        <dbReference type="ARBA" id="ARBA00022676"/>
    </source>
</evidence>
<dbReference type="Proteomes" id="UP000000445">
    <property type="component" value="Chromosome"/>
</dbReference>
<sequence length="328" mass="37491">MMLRVFSEKIPNIPWEERPEGHTGPLWRYSKNPIIGRNPVPKGARVFNSAVVPYNGEFVGVFRIDHKNTRPFLHFGRSKDGIHWEIEPEEIQWVDLNGNPFQPSYAYDPRVVKIEDTYYITFCTDDHGPTIGVGMTKDFKTFVRLPNAYVPFNRNGVLFPRKINGKYVMLNRPSDNGHTPFGDIFLSESPDMIHWGNHRFVMGTSSYNWWENLKIGAGPYPIETSEGWLLIYHGVTLTCNGYVYSFGAALLDLNDPSKVLYRSKYYLLTPEEDYETIGFVPNVVFPCAALCDSETGRVAIYYGAADTHVAVAFGYIDEIVEFVKRNSM</sequence>
<dbReference type="HOGENOM" id="CLU_046648_0_0_0"/>
<comment type="similarity">
    <text evidence="3">Belongs to the glycosyl hydrolase 130 family.</text>
</comment>
<dbReference type="PIRSF" id="PIRSF016202">
    <property type="entry name" value="PH1107"/>
    <property type="match status" value="1"/>
</dbReference>
<dbReference type="PANTHER" id="PTHR34106">
    <property type="entry name" value="GLYCOSIDASE"/>
    <property type="match status" value="1"/>
</dbReference>
<evidence type="ECO:0000256" key="2">
    <source>
        <dbReference type="ARBA" id="ARBA00022679"/>
    </source>
</evidence>
<evidence type="ECO:0000313" key="4">
    <source>
        <dbReference type="EMBL" id="ACM23522.1"/>
    </source>
</evidence>
<protein>
    <submittedName>
        <fullName evidence="4">Glycosidase</fullName>
    </submittedName>
</protein>
<dbReference type="STRING" id="309803.CTN_1346"/>
<dbReference type="AlphaFoldDB" id="B9K989"/>
<evidence type="ECO:0000313" key="5">
    <source>
        <dbReference type="Proteomes" id="UP000000445"/>
    </source>
</evidence>
<gene>
    <name evidence="4" type="ordered locus">CTN_1346</name>
</gene>
<dbReference type="KEGG" id="tna:CTN_1346"/>
<accession>B9K989</accession>
<dbReference type="Pfam" id="PF04041">
    <property type="entry name" value="Glyco_hydro_130"/>
    <property type="match status" value="1"/>
</dbReference>
<keyword evidence="1" id="KW-0328">Glycosyltransferase</keyword>
<dbReference type="CDD" id="cd08993">
    <property type="entry name" value="GH130"/>
    <property type="match status" value="1"/>
</dbReference>
<dbReference type="GO" id="GO:0016757">
    <property type="term" value="F:glycosyltransferase activity"/>
    <property type="evidence" value="ECO:0007669"/>
    <property type="project" value="UniProtKB-KW"/>
</dbReference>
<keyword evidence="2" id="KW-0808">Transferase</keyword>
<reference evidence="4 5" key="1">
    <citation type="journal article" date="2009" name="Biosci. Biotechnol. Biochem.">
        <title>WeGAS: a web-based microbial genome annotation system.</title>
        <authorList>
            <person name="Lee D."/>
            <person name="Seo H."/>
            <person name="Park C."/>
            <person name="Park K."/>
        </authorList>
    </citation>
    <scope>NUCLEOTIDE SEQUENCE [LARGE SCALE GENOMIC DNA]</scope>
    <source>
        <strain evidence="5">ATCC 49049 / DSM 4359 / NBRC 107923 / NS-E</strain>
    </source>
</reference>